<sequence length="75" mass="8463">MSRSKKDLHTNSASTDEEIQKTPVGHALRMTADFSVKTPKGTLQGKARDYIIKDRSGKVSVVEKNTFNKKYEILH</sequence>
<dbReference type="EMBL" id="JAGSOI010000006">
    <property type="protein sequence ID" value="MCM1985933.1"/>
    <property type="molecule type" value="Genomic_DNA"/>
</dbReference>
<organism evidence="3 4">
    <name type="scientific">Methanococcoides seepicolus</name>
    <dbReference type="NCBI Taxonomy" id="2828780"/>
    <lineage>
        <taxon>Archaea</taxon>
        <taxon>Methanobacteriati</taxon>
        <taxon>Methanobacteriota</taxon>
        <taxon>Stenosarchaea group</taxon>
        <taxon>Methanomicrobia</taxon>
        <taxon>Methanosarcinales</taxon>
        <taxon>Methanosarcinaceae</taxon>
        <taxon>Methanococcoides</taxon>
    </lineage>
</organism>
<accession>A0A9E4ZG65</accession>
<evidence type="ECO:0000313" key="2">
    <source>
        <dbReference type="EMBL" id="MCM1985933.1"/>
    </source>
</evidence>
<name>A0A9E4ZG65_9EURY</name>
<dbReference type="RefSeq" id="WP_250867304.1">
    <property type="nucleotide sequence ID" value="NZ_JAGSOI010000006.1"/>
</dbReference>
<protein>
    <submittedName>
        <fullName evidence="3">Uncharacterized protein</fullName>
    </submittedName>
</protein>
<keyword evidence="4" id="KW-1185">Reference proteome</keyword>
<gene>
    <name evidence="2" type="ORF">KDK67_02715</name>
    <name evidence="3" type="ORF">KDK67_06050</name>
</gene>
<dbReference type="Proteomes" id="UP001056766">
    <property type="component" value="Unassembled WGS sequence"/>
</dbReference>
<proteinExistence type="predicted"/>
<reference evidence="3" key="1">
    <citation type="journal article" date="2021" name="mSystems">
        <title>Bacteria and Archaea Synergistically Convert Glycine Betaine to Biogenic Methane in the Formosa Cold Seep of the South China Sea.</title>
        <authorList>
            <person name="Li L."/>
            <person name="Zhang W."/>
            <person name="Zhang S."/>
            <person name="Song L."/>
            <person name="Sun Q."/>
            <person name="Zhang H."/>
            <person name="Xiang H."/>
            <person name="Dong X."/>
        </authorList>
    </citation>
    <scope>NUCLEOTIDE SEQUENCE</scope>
    <source>
        <strain evidence="3">LLY</strain>
    </source>
</reference>
<comment type="caution">
    <text evidence="3">The sequence shown here is derived from an EMBL/GenBank/DDBJ whole genome shotgun (WGS) entry which is preliminary data.</text>
</comment>
<evidence type="ECO:0000313" key="3">
    <source>
        <dbReference type="EMBL" id="MCM1986564.1"/>
    </source>
</evidence>
<dbReference type="EMBL" id="JAGSOI010000018">
    <property type="protein sequence ID" value="MCM1986564.1"/>
    <property type="molecule type" value="Genomic_DNA"/>
</dbReference>
<evidence type="ECO:0000256" key="1">
    <source>
        <dbReference type="SAM" id="MobiDB-lite"/>
    </source>
</evidence>
<evidence type="ECO:0000313" key="4">
    <source>
        <dbReference type="Proteomes" id="UP001056766"/>
    </source>
</evidence>
<feature type="region of interest" description="Disordered" evidence="1">
    <location>
        <begin position="1"/>
        <end position="26"/>
    </location>
</feature>
<reference evidence="3" key="2">
    <citation type="submission" date="2021-04" db="EMBL/GenBank/DDBJ databases">
        <authorList>
            <person name="Dong X."/>
        </authorList>
    </citation>
    <scope>NUCLEOTIDE SEQUENCE</scope>
    <source>
        <strain evidence="3">LLY</strain>
    </source>
</reference>
<dbReference type="AlphaFoldDB" id="A0A9E4ZG65"/>